<dbReference type="Proteomes" id="UP000824035">
    <property type="component" value="Unassembled WGS sequence"/>
</dbReference>
<evidence type="ECO:0000313" key="3">
    <source>
        <dbReference type="Proteomes" id="UP000824035"/>
    </source>
</evidence>
<accession>A0A9D2J065</accession>
<proteinExistence type="predicted"/>
<gene>
    <name evidence="2" type="ORF">H9813_10820</name>
</gene>
<protein>
    <recommendedName>
        <fullName evidence="1">YfjL-like N-terminal domain-containing protein</fullName>
    </recommendedName>
</protein>
<name>A0A9D2J065_9FIRM</name>
<feature type="domain" description="YfjL-like N-terminal" evidence="1">
    <location>
        <begin position="7"/>
        <end position="95"/>
    </location>
</feature>
<dbReference type="EMBL" id="DXBV01000113">
    <property type="protein sequence ID" value="HIZ31703.1"/>
    <property type="molecule type" value="Genomic_DNA"/>
</dbReference>
<dbReference type="InterPro" id="IPR057359">
    <property type="entry name" value="YfjL_N"/>
</dbReference>
<comment type="caution">
    <text evidence="2">The sequence shown here is derived from an EMBL/GenBank/DDBJ whole genome shotgun (WGS) entry which is preliminary data.</text>
</comment>
<reference evidence="2" key="1">
    <citation type="journal article" date="2021" name="PeerJ">
        <title>Extensive microbial diversity within the chicken gut microbiome revealed by metagenomics and culture.</title>
        <authorList>
            <person name="Gilroy R."/>
            <person name="Ravi A."/>
            <person name="Getino M."/>
            <person name="Pursley I."/>
            <person name="Horton D.L."/>
            <person name="Alikhan N.F."/>
            <person name="Baker D."/>
            <person name="Gharbi K."/>
            <person name="Hall N."/>
            <person name="Watson M."/>
            <person name="Adriaenssens E.M."/>
            <person name="Foster-Nyarko E."/>
            <person name="Jarju S."/>
            <person name="Secka A."/>
            <person name="Antonio M."/>
            <person name="Oren A."/>
            <person name="Chaudhuri R.R."/>
            <person name="La Ragione R."/>
            <person name="Hildebrand F."/>
            <person name="Pallen M.J."/>
        </authorList>
    </citation>
    <scope>NUCLEOTIDE SEQUENCE</scope>
    <source>
        <strain evidence="2">ChiGjej4B4-18154</strain>
    </source>
</reference>
<dbReference type="AlphaFoldDB" id="A0A9D2J065"/>
<dbReference type="Pfam" id="PF25425">
    <property type="entry name" value="YfjL_N"/>
    <property type="match status" value="1"/>
</dbReference>
<reference evidence="2" key="2">
    <citation type="submission" date="2021-04" db="EMBL/GenBank/DDBJ databases">
        <authorList>
            <person name="Gilroy R."/>
        </authorList>
    </citation>
    <scope>NUCLEOTIDE SEQUENCE</scope>
    <source>
        <strain evidence="2">ChiGjej4B4-18154</strain>
    </source>
</reference>
<evidence type="ECO:0000259" key="1">
    <source>
        <dbReference type="Pfam" id="PF25425"/>
    </source>
</evidence>
<sequence>MKRRILKLAAFAAALALLAGVLWFSNELLGNPVSKFLAGRSAREYLSAQYPDADYQIESVNYSFKFGGYTAAVVSPTSIDSHFTLGLSMTGRILWDGYHSVESGWNTWERLNAEYRALVDTVLDDPDFPYNVFIGFGDLWMEHEYGEPWPPYLLYSDLELDGEYDIRELGRACGRLTLYVRQDEVSAEEAAQILLETRRALDEGNIPFWCIDFVLEHPLTEDGRLPEGDVQLRYFAYEDIREEGLVERVKAADAEAKAYYAAKDAENAKLAEENSQ</sequence>
<dbReference type="RefSeq" id="WP_394977357.1">
    <property type="nucleotide sequence ID" value="NZ_JAXEOD010000035.1"/>
</dbReference>
<evidence type="ECO:0000313" key="2">
    <source>
        <dbReference type="EMBL" id="HIZ31703.1"/>
    </source>
</evidence>
<organism evidence="2 3">
    <name type="scientific">Candidatus Allofournierella merdipullorum</name>
    <dbReference type="NCBI Taxonomy" id="2838595"/>
    <lineage>
        <taxon>Bacteria</taxon>
        <taxon>Bacillati</taxon>
        <taxon>Bacillota</taxon>
        <taxon>Clostridia</taxon>
        <taxon>Eubacteriales</taxon>
        <taxon>Oscillospiraceae</taxon>
        <taxon>Allofournierella</taxon>
    </lineage>
</organism>